<feature type="region of interest" description="Disordered" evidence="5">
    <location>
        <begin position="252"/>
        <end position="281"/>
    </location>
</feature>
<dbReference type="GO" id="GO:0007034">
    <property type="term" value="P:vacuolar transport"/>
    <property type="evidence" value="ECO:0007669"/>
    <property type="project" value="InterPro"/>
</dbReference>
<feature type="transmembrane region" description="Helical" evidence="6">
    <location>
        <begin position="298"/>
        <end position="316"/>
    </location>
</feature>
<evidence type="ECO:0000256" key="6">
    <source>
        <dbReference type="SAM" id="Phobius"/>
    </source>
</evidence>
<dbReference type="GO" id="GO:0006511">
    <property type="term" value="P:ubiquitin-dependent protein catabolic process"/>
    <property type="evidence" value="ECO:0007669"/>
    <property type="project" value="TreeGrafter"/>
</dbReference>
<feature type="region of interest" description="Disordered" evidence="5">
    <location>
        <begin position="1"/>
        <end position="127"/>
    </location>
</feature>
<dbReference type="GO" id="GO:0030001">
    <property type="term" value="P:metal ion transport"/>
    <property type="evidence" value="ECO:0007669"/>
    <property type="project" value="InterPro"/>
</dbReference>
<evidence type="ECO:0000256" key="4">
    <source>
        <dbReference type="ARBA" id="ARBA00023136"/>
    </source>
</evidence>
<dbReference type="CDD" id="cd22212">
    <property type="entry name" value="NDFIP-like"/>
    <property type="match status" value="1"/>
</dbReference>
<dbReference type="GO" id="GO:0048471">
    <property type="term" value="C:perinuclear region of cytoplasm"/>
    <property type="evidence" value="ECO:0007669"/>
    <property type="project" value="TreeGrafter"/>
</dbReference>
<dbReference type="GO" id="GO:0005794">
    <property type="term" value="C:Golgi apparatus"/>
    <property type="evidence" value="ECO:0007669"/>
    <property type="project" value="TreeGrafter"/>
</dbReference>
<keyword evidence="4 6" id="KW-0472">Membrane</keyword>
<dbReference type="EMBL" id="JANBVN010000132">
    <property type="protein sequence ID" value="KAJ9139279.1"/>
    <property type="molecule type" value="Genomic_DNA"/>
</dbReference>
<name>A0AA38VM46_9PEZI</name>
<protein>
    <submittedName>
        <fullName evidence="7">Metal homeostatis protein BSD2</fullName>
    </submittedName>
</protein>
<gene>
    <name evidence="7" type="ORF">NKR19_g7488</name>
</gene>
<keyword evidence="2 6" id="KW-0812">Transmembrane</keyword>
<keyword evidence="3 6" id="KW-1133">Transmembrane helix</keyword>
<evidence type="ECO:0000256" key="2">
    <source>
        <dbReference type="ARBA" id="ARBA00022692"/>
    </source>
</evidence>
<evidence type="ECO:0000256" key="1">
    <source>
        <dbReference type="ARBA" id="ARBA00004141"/>
    </source>
</evidence>
<dbReference type="InterPro" id="IPR019325">
    <property type="entry name" value="NEDD4/Bsd2"/>
</dbReference>
<dbReference type="PANTHER" id="PTHR13396:SF5">
    <property type="entry name" value="NEDD4 FAMILY INTERACTING PROTEIN"/>
    <property type="match status" value="1"/>
</dbReference>
<dbReference type="Proteomes" id="UP001174691">
    <property type="component" value="Unassembled WGS sequence"/>
</dbReference>
<dbReference type="Pfam" id="PF10176">
    <property type="entry name" value="NEDD4_Bsd2"/>
    <property type="match status" value="1"/>
</dbReference>
<dbReference type="AlphaFoldDB" id="A0AA38VM46"/>
<feature type="compositionally biased region" description="Acidic residues" evidence="5">
    <location>
        <begin position="62"/>
        <end position="74"/>
    </location>
</feature>
<comment type="caution">
    <text evidence="7">The sequence shown here is derived from an EMBL/GenBank/DDBJ whole genome shotgun (WGS) entry which is preliminary data.</text>
</comment>
<keyword evidence="8" id="KW-1185">Reference proteome</keyword>
<comment type="subcellular location">
    <subcellularLocation>
        <location evidence="1">Membrane</location>
        <topology evidence="1">Multi-pass membrane protein</topology>
    </subcellularLocation>
</comment>
<evidence type="ECO:0000256" key="3">
    <source>
        <dbReference type="ARBA" id="ARBA00022989"/>
    </source>
</evidence>
<feature type="compositionally biased region" description="Polar residues" evidence="5">
    <location>
        <begin position="85"/>
        <end position="120"/>
    </location>
</feature>
<evidence type="ECO:0000313" key="7">
    <source>
        <dbReference type="EMBL" id="KAJ9139279.1"/>
    </source>
</evidence>
<dbReference type="GO" id="GO:0005783">
    <property type="term" value="C:endoplasmic reticulum"/>
    <property type="evidence" value="ECO:0007669"/>
    <property type="project" value="TreeGrafter"/>
</dbReference>
<dbReference type="PANTHER" id="PTHR13396">
    <property type="entry name" value="NEDD4 FAMILY INTERACTING PROTEIN 1/2"/>
    <property type="match status" value="1"/>
</dbReference>
<evidence type="ECO:0000313" key="8">
    <source>
        <dbReference type="Proteomes" id="UP001174691"/>
    </source>
</evidence>
<proteinExistence type="predicted"/>
<feature type="compositionally biased region" description="Basic and acidic residues" evidence="5">
    <location>
        <begin position="1"/>
        <end position="14"/>
    </location>
</feature>
<organism evidence="7 8">
    <name type="scientific">Coniochaeta hoffmannii</name>
    <dbReference type="NCBI Taxonomy" id="91930"/>
    <lineage>
        <taxon>Eukaryota</taxon>
        <taxon>Fungi</taxon>
        <taxon>Dikarya</taxon>
        <taxon>Ascomycota</taxon>
        <taxon>Pezizomycotina</taxon>
        <taxon>Sordariomycetes</taxon>
        <taxon>Sordariomycetidae</taxon>
        <taxon>Coniochaetales</taxon>
        <taxon>Coniochaetaceae</taxon>
        <taxon>Coniochaeta</taxon>
    </lineage>
</organism>
<feature type="transmembrane region" description="Helical" evidence="6">
    <location>
        <begin position="197"/>
        <end position="218"/>
    </location>
</feature>
<dbReference type="GO" id="GO:0031398">
    <property type="term" value="P:positive regulation of protein ubiquitination"/>
    <property type="evidence" value="ECO:0007669"/>
    <property type="project" value="TreeGrafter"/>
</dbReference>
<feature type="compositionally biased region" description="Gly residues" evidence="5">
    <location>
        <begin position="252"/>
        <end position="263"/>
    </location>
</feature>
<dbReference type="GO" id="GO:0016020">
    <property type="term" value="C:membrane"/>
    <property type="evidence" value="ECO:0007669"/>
    <property type="project" value="UniProtKB-SubCell"/>
</dbReference>
<accession>A0AA38VM46</accession>
<sequence>MAGRYERVNTHDENDPPTPTAPTPTHTDNTPSSPPPSFHSRASSIISQERDSRVDATLADAFDTEGDDSDDEPDDRQRLVRGNSFPASTNSAQAGSDSSNNNVQSTAPQRQPTQQPSGQATPFRVYGGGIQSDGVFSNLAAKPEAGGAEKEEQPPTYEQAAADQAPPYWETTILAPGLAGPDEVYIDGMPVGSFFSFIWNGMISMSFQLVGFLLTYLLHSSHAAKNGSRAGLGVTLIQYGFYMKNTNAGSGAGGMSGSQGGEGYANPPDPNAHDFDPNTVASGGDEGGGVGDIAGSEWVAYILMIVGWFILIRAVSDYLRARRHEQLVLQSPDRGLGVPIIAEGERAETVV</sequence>
<reference evidence="7" key="1">
    <citation type="submission" date="2022-07" db="EMBL/GenBank/DDBJ databases">
        <title>Fungi with potential for degradation of polypropylene.</title>
        <authorList>
            <person name="Gostincar C."/>
        </authorList>
    </citation>
    <scope>NUCLEOTIDE SEQUENCE</scope>
    <source>
        <strain evidence="7">EXF-13287</strain>
    </source>
</reference>
<feature type="region of interest" description="Disordered" evidence="5">
    <location>
        <begin position="143"/>
        <end position="165"/>
    </location>
</feature>
<evidence type="ECO:0000256" key="5">
    <source>
        <dbReference type="SAM" id="MobiDB-lite"/>
    </source>
</evidence>